<organism evidence="1 2">
    <name type="scientific">Cyclobacterium lianum</name>
    <dbReference type="NCBI Taxonomy" id="388280"/>
    <lineage>
        <taxon>Bacteria</taxon>
        <taxon>Pseudomonadati</taxon>
        <taxon>Bacteroidota</taxon>
        <taxon>Cytophagia</taxon>
        <taxon>Cytophagales</taxon>
        <taxon>Cyclobacteriaceae</taxon>
        <taxon>Cyclobacterium</taxon>
    </lineage>
</organism>
<dbReference type="Proteomes" id="UP000184513">
    <property type="component" value="Unassembled WGS sequence"/>
</dbReference>
<proteinExistence type="predicted"/>
<keyword evidence="2" id="KW-1185">Reference proteome</keyword>
<dbReference type="AlphaFoldDB" id="A0A1M7L4U6"/>
<gene>
    <name evidence="1" type="ORF">SAMN04488057_103102</name>
</gene>
<reference evidence="1 2" key="1">
    <citation type="submission" date="2016-11" db="EMBL/GenBank/DDBJ databases">
        <authorList>
            <person name="Jaros S."/>
            <person name="Januszkiewicz K."/>
            <person name="Wedrychowicz H."/>
        </authorList>
    </citation>
    <scope>NUCLEOTIDE SEQUENCE [LARGE SCALE GENOMIC DNA]</scope>
    <source>
        <strain evidence="1 2">CGMCC 1.6102</strain>
    </source>
</reference>
<protein>
    <submittedName>
        <fullName evidence="1">Uncharacterized protein</fullName>
    </submittedName>
</protein>
<dbReference type="EMBL" id="FRCY01000003">
    <property type="protein sequence ID" value="SHM72826.1"/>
    <property type="molecule type" value="Genomic_DNA"/>
</dbReference>
<accession>A0A1M7L4U6</accession>
<sequence length="68" mass="7721">MKISLKYILLILSFVLISQNKLLIDLDATVEKVFKNGVMAFLEDGTPQHGTGDLKKIFEMPHTKIFVE</sequence>
<evidence type="ECO:0000313" key="1">
    <source>
        <dbReference type="EMBL" id="SHM72826.1"/>
    </source>
</evidence>
<dbReference type="RefSeq" id="WP_073093462.1">
    <property type="nucleotide sequence ID" value="NZ_FRCY01000003.1"/>
</dbReference>
<name>A0A1M7L4U6_9BACT</name>
<evidence type="ECO:0000313" key="2">
    <source>
        <dbReference type="Proteomes" id="UP000184513"/>
    </source>
</evidence>